<gene>
    <name evidence="3" type="ORF">FQA18_18090</name>
</gene>
<evidence type="ECO:0000256" key="1">
    <source>
        <dbReference type="SAM" id="MobiDB-lite"/>
    </source>
</evidence>
<sequence length="102" mass="10728">MEYSRRRLLQTTGIAVATAGLAGCNGQSSDETTTAAETDSETETAAETTTENAESSVSVDAAVAVAAEWNAMRARLYDTVALAARKQGTRFKAEVPRNDAVV</sequence>
<dbReference type="InterPro" id="IPR006311">
    <property type="entry name" value="TAT_signal"/>
</dbReference>
<evidence type="ECO:0000313" key="3">
    <source>
        <dbReference type="EMBL" id="TVT90545.1"/>
    </source>
</evidence>
<protein>
    <submittedName>
        <fullName evidence="3">DUF5059 domain-containing protein</fullName>
    </submittedName>
</protein>
<feature type="non-terminal residue" evidence="3">
    <location>
        <position position="102"/>
    </location>
</feature>
<feature type="compositionally biased region" description="Low complexity" evidence="1">
    <location>
        <begin position="45"/>
        <end position="56"/>
    </location>
</feature>
<accession>A0A558FYL7</accession>
<dbReference type="InterPro" id="IPR019546">
    <property type="entry name" value="TAT_signal_bac_arc"/>
</dbReference>
<dbReference type="Pfam" id="PF16502">
    <property type="entry name" value="DUF5059"/>
    <property type="match status" value="1"/>
</dbReference>
<dbReference type="InterPro" id="IPR032445">
    <property type="entry name" value="DUF5059"/>
</dbReference>
<proteinExistence type="predicted"/>
<dbReference type="EMBL" id="VMTR01000240">
    <property type="protein sequence ID" value="TVT90545.1"/>
    <property type="molecule type" value="Genomic_DNA"/>
</dbReference>
<name>A0A558FYL7_HALVO</name>
<comment type="caution">
    <text evidence="3">The sequence shown here is derived from an EMBL/GenBank/DDBJ whole genome shotgun (WGS) entry which is preliminary data.</text>
</comment>
<dbReference type="AlphaFoldDB" id="A0A558FYL7"/>
<dbReference type="PROSITE" id="PS51318">
    <property type="entry name" value="TAT"/>
    <property type="match status" value="1"/>
</dbReference>
<organism evidence="3 4">
    <name type="scientific">Haloferax volcanii</name>
    <name type="common">Halobacterium volcanii</name>
    <dbReference type="NCBI Taxonomy" id="2246"/>
    <lineage>
        <taxon>Archaea</taxon>
        <taxon>Methanobacteriati</taxon>
        <taxon>Methanobacteriota</taxon>
        <taxon>Stenosarchaea group</taxon>
        <taxon>Halobacteria</taxon>
        <taxon>Halobacteriales</taxon>
        <taxon>Haloferacaceae</taxon>
        <taxon>Haloferax</taxon>
    </lineage>
</organism>
<evidence type="ECO:0000313" key="4">
    <source>
        <dbReference type="Proteomes" id="UP000320212"/>
    </source>
</evidence>
<feature type="compositionally biased region" description="Low complexity" evidence="1">
    <location>
        <begin position="28"/>
        <end position="37"/>
    </location>
</feature>
<feature type="region of interest" description="Disordered" evidence="1">
    <location>
        <begin position="22"/>
        <end position="56"/>
    </location>
</feature>
<dbReference type="NCBIfam" id="TIGR01409">
    <property type="entry name" value="TAT_signal_seq"/>
    <property type="match status" value="1"/>
</dbReference>
<dbReference type="RefSeq" id="WP_144859622.1">
    <property type="nucleotide sequence ID" value="NZ_VMTR01000240.1"/>
</dbReference>
<evidence type="ECO:0000259" key="2">
    <source>
        <dbReference type="Pfam" id="PF16502"/>
    </source>
</evidence>
<dbReference type="Proteomes" id="UP000320212">
    <property type="component" value="Unassembled WGS sequence"/>
</dbReference>
<feature type="domain" description="DUF5059" evidence="2">
    <location>
        <begin position="64"/>
        <end position="87"/>
    </location>
</feature>
<dbReference type="PROSITE" id="PS51257">
    <property type="entry name" value="PROKAR_LIPOPROTEIN"/>
    <property type="match status" value="1"/>
</dbReference>
<reference evidence="3 4" key="1">
    <citation type="submission" date="2019-07" db="EMBL/GenBank/DDBJ databases">
        <title>Draft genome sequence of Haloferax volcanii SS0101, isolated from salt farm in Samut Sakhon, Thailand.</title>
        <authorList>
            <person name="Wanthongcharoen S."/>
            <person name="Yamprayoonswat W."/>
            <person name="Ruangsuj P."/>
            <person name="Thongpramul N."/>
            <person name="Jumpathong W."/>
            <person name="Sittihan S."/>
            <person name="Kanjanavas P."/>
            <person name="Yasawong M."/>
        </authorList>
    </citation>
    <scope>NUCLEOTIDE SEQUENCE [LARGE SCALE GENOMIC DNA]</scope>
    <source>
        <strain evidence="3 4">SS0101</strain>
    </source>
</reference>